<dbReference type="InterPro" id="IPR036864">
    <property type="entry name" value="Zn2-C6_fun-type_DNA-bd_sf"/>
</dbReference>
<dbReference type="Gene3D" id="4.10.240.10">
    <property type="entry name" value="Zn(2)-C6 fungal-type DNA-binding domain"/>
    <property type="match status" value="1"/>
</dbReference>
<dbReference type="AlphaFoldDB" id="A0A6A5W992"/>
<keyword evidence="5" id="KW-0862">Zinc</keyword>
<comment type="similarity">
    <text evidence="2">Belongs to the ERT1/acuK family.</text>
</comment>
<keyword evidence="8" id="KW-0804">Transcription</keyword>
<dbReference type="GO" id="GO:0005634">
    <property type="term" value="C:nucleus"/>
    <property type="evidence" value="ECO:0007669"/>
    <property type="project" value="UniProtKB-SubCell"/>
</dbReference>
<evidence type="ECO:0000256" key="8">
    <source>
        <dbReference type="ARBA" id="ARBA00023163"/>
    </source>
</evidence>
<dbReference type="OrthoDB" id="2538135at2759"/>
<gene>
    <name evidence="12" type="ORF">P154DRAFT_439054</name>
</gene>
<comment type="subcellular location">
    <subcellularLocation>
        <location evidence="1">Nucleus</location>
    </subcellularLocation>
</comment>
<evidence type="ECO:0000256" key="2">
    <source>
        <dbReference type="ARBA" id="ARBA00010855"/>
    </source>
</evidence>
<feature type="compositionally biased region" description="Polar residues" evidence="10">
    <location>
        <begin position="318"/>
        <end position="333"/>
    </location>
</feature>
<feature type="compositionally biased region" description="Polar residues" evidence="10">
    <location>
        <begin position="557"/>
        <end position="567"/>
    </location>
</feature>
<protein>
    <recommendedName>
        <fullName evidence="11">Zn(2)-C6 fungal-type domain-containing protein</fullName>
    </recommendedName>
</protein>
<dbReference type="InterPro" id="IPR050335">
    <property type="entry name" value="ERT1_acuK_gluconeogen_tf"/>
</dbReference>
<evidence type="ECO:0000256" key="6">
    <source>
        <dbReference type="ARBA" id="ARBA00023015"/>
    </source>
</evidence>
<feature type="region of interest" description="Disordered" evidence="10">
    <location>
        <begin position="557"/>
        <end position="576"/>
    </location>
</feature>
<sequence length="739" mass="80348">MSTPDADDASPSPEYSGDQDGSDMAAEQKLDSVDGEASPEQANGNSHAASHAKDPTRPRRKKAKRACFACQRAHLTCSDQRPCGRCVKRGLADHCMDGVRKKAKYLHDAPDSALIPGVAGYMNGGHAHGPLGSGPSPEAVAVSVPQSAAFYTQPPSATYYAQNAGPLPSPMQEAPPVGPYSHPQPPISPPYSQTNQVPIASVPSTVAQAPQPQMSQFGGPMFDPSDPAFFNFDINGLNFNNQFAAIEMGMLTHMASGSAETPPSDNSLMNPLNQAAGVYNPQMMAGAYSEGANGQASLSFAPDGLPHSEWHPQHSRHGSLQVQTPHNTPTTQTIDHIGHRQESLSGPYAYAIGQGPGSHSSASPASIDMQTGYDNDNPLSAATFFANSAQQQAPQRSPTVSRLQQENRPPSGALQPMQYNVVRKRRRDTSWIYNDITKPYNHNAAFHRLILLVQERFSKAGYQRVKTALAKFRPVLVSHNSHIDKNDLIHTEKNLQRSVMSLEDNFAEVGTPSLICRRTGEVVGMNKEFTILTGWKREILLGEEPNLNVNRQMSREASNTNTGTGTTPIMAGQDPDTIPGPRPVSIFDLLDEDSACQWLEDFAELAYTNSRGTSHRRVNMVKYCTKETMAKMEERKAHIANGTNLKNEPPVKVEGGAHHGEAAIGMLGARDGMVDCMIIWNIRRDNFDMPMLACIQVSTYPRLCSEGSIPDQLLGYACTESWHMIRLPSCLCCILAIQV</sequence>
<keyword evidence="6" id="KW-0805">Transcription regulation</keyword>
<dbReference type="PANTHER" id="PTHR47659">
    <property type="entry name" value="ZN(II)2CYS6 TRANSCRIPTION FACTOR (EUROFUNG)-RELATED"/>
    <property type="match status" value="1"/>
</dbReference>
<name>A0A6A5W992_9PLEO</name>
<dbReference type="EMBL" id="ML977603">
    <property type="protein sequence ID" value="KAF1998483.1"/>
    <property type="molecule type" value="Genomic_DNA"/>
</dbReference>
<feature type="region of interest" description="Disordered" evidence="10">
    <location>
        <begin position="301"/>
        <end position="333"/>
    </location>
</feature>
<evidence type="ECO:0000256" key="3">
    <source>
        <dbReference type="ARBA" id="ARBA00022432"/>
    </source>
</evidence>
<dbReference type="InterPro" id="IPR056751">
    <property type="entry name" value="PAS_13"/>
</dbReference>
<evidence type="ECO:0000313" key="13">
    <source>
        <dbReference type="Proteomes" id="UP000799779"/>
    </source>
</evidence>
<evidence type="ECO:0000256" key="10">
    <source>
        <dbReference type="SAM" id="MobiDB-lite"/>
    </source>
</evidence>
<accession>A0A6A5W992</accession>
<keyword evidence="3" id="KW-0312">Gluconeogenesis</keyword>
<dbReference type="SUPFAM" id="SSF57701">
    <property type="entry name" value="Zn2/Cys6 DNA-binding domain"/>
    <property type="match status" value="1"/>
</dbReference>
<evidence type="ECO:0000256" key="4">
    <source>
        <dbReference type="ARBA" id="ARBA00022723"/>
    </source>
</evidence>
<dbReference type="PROSITE" id="PS50048">
    <property type="entry name" value="ZN2_CY6_FUNGAL_2"/>
    <property type="match status" value="1"/>
</dbReference>
<feature type="region of interest" description="Disordered" evidence="10">
    <location>
        <begin position="1"/>
        <end position="60"/>
    </location>
</feature>
<evidence type="ECO:0000256" key="9">
    <source>
        <dbReference type="ARBA" id="ARBA00023242"/>
    </source>
</evidence>
<evidence type="ECO:0000256" key="5">
    <source>
        <dbReference type="ARBA" id="ARBA00022833"/>
    </source>
</evidence>
<feature type="region of interest" description="Disordered" evidence="10">
    <location>
        <begin position="347"/>
        <end position="373"/>
    </location>
</feature>
<evidence type="ECO:0000259" key="11">
    <source>
        <dbReference type="PROSITE" id="PS50048"/>
    </source>
</evidence>
<keyword evidence="7" id="KW-0238">DNA-binding</keyword>
<dbReference type="Pfam" id="PF24990">
    <property type="entry name" value="PAS_13"/>
    <property type="match status" value="1"/>
</dbReference>
<reference evidence="12" key="1">
    <citation type="journal article" date="2020" name="Stud. Mycol.">
        <title>101 Dothideomycetes genomes: a test case for predicting lifestyles and emergence of pathogens.</title>
        <authorList>
            <person name="Haridas S."/>
            <person name="Albert R."/>
            <person name="Binder M."/>
            <person name="Bloem J."/>
            <person name="Labutti K."/>
            <person name="Salamov A."/>
            <person name="Andreopoulos B."/>
            <person name="Baker S."/>
            <person name="Barry K."/>
            <person name="Bills G."/>
            <person name="Bluhm B."/>
            <person name="Cannon C."/>
            <person name="Castanera R."/>
            <person name="Culley D."/>
            <person name="Daum C."/>
            <person name="Ezra D."/>
            <person name="Gonzalez J."/>
            <person name="Henrissat B."/>
            <person name="Kuo A."/>
            <person name="Liang C."/>
            <person name="Lipzen A."/>
            <person name="Lutzoni F."/>
            <person name="Magnuson J."/>
            <person name="Mondo S."/>
            <person name="Nolan M."/>
            <person name="Ohm R."/>
            <person name="Pangilinan J."/>
            <person name="Park H.-J."/>
            <person name="Ramirez L."/>
            <person name="Alfaro M."/>
            <person name="Sun H."/>
            <person name="Tritt A."/>
            <person name="Yoshinaga Y."/>
            <person name="Zwiers L.-H."/>
            <person name="Turgeon B."/>
            <person name="Goodwin S."/>
            <person name="Spatafora J."/>
            <person name="Crous P."/>
            <person name="Grigoriev I."/>
        </authorList>
    </citation>
    <scope>NUCLEOTIDE SEQUENCE</scope>
    <source>
        <strain evidence="12">CBS 123094</strain>
    </source>
</reference>
<dbReference type="GO" id="GO:0000977">
    <property type="term" value="F:RNA polymerase II transcription regulatory region sequence-specific DNA binding"/>
    <property type="evidence" value="ECO:0007669"/>
    <property type="project" value="TreeGrafter"/>
</dbReference>
<evidence type="ECO:0000256" key="1">
    <source>
        <dbReference type="ARBA" id="ARBA00004123"/>
    </source>
</evidence>
<feature type="compositionally biased region" description="Polar residues" evidence="10">
    <location>
        <begin position="388"/>
        <end position="408"/>
    </location>
</feature>
<proteinExistence type="inferred from homology"/>
<feature type="domain" description="Zn(2)-C6 fungal-type" evidence="11">
    <location>
        <begin position="66"/>
        <end position="97"/>
    </location>
</feature>
<feature type="compositionally biased region" description="Low complexity" evidence="10">
    <location>
        <begin position="357"/>
        <end position="366"/>
    </location>
</feature>
<keyword evidence="4" id="KW-0479">Metal-binding</keyword>
<dbReference type="GO" id="GO:0008270">
    <property type="term" value="F:zinc ion binding"/>
    <property type="evidence" value="ECO:0007669"/>
    <property type="project" value="InterPro"/>
</dbReference>
<evidence type="ECO:0000313" key="12">
    <source>
        <dbReference type="EMBL" id="KAF1998483.1"/>
    </source>
</evidence>
<feature type="region of interest" description="Disordered" evidence="10">
    <location>
        <begin position="388"/>
        <end position="417"/>
    </location>
</feature>
<dbReference type="GO" id="GO:0009267">
    <property type="term" value="P:cellular response to starvation"/>
    <property type="evidence" value="ECO:0007669"/>
    <property type="project" value="TreeGrafter"/>
</dbReference>
<dbReference type="PANTHER" id="PTHR47659:SF1">
    <property type="entry name" value="TRANSCRIPTION ACTIVATOR OF GLUCONEOGENESIS ERT1"/>
    <property type="match status" value="1"/>
</dbReference>
<organism evidence="12 13">
    <name type="scientific">Amniculicola lignicola CBS 123094</name>
    <dbReference type="NCBI Taxonomy" id="1392246"/>
    <lineage>
        <taxon>Eukaryota</taxon>
        <taxon>Fungi</taxon>
        <taxon>Dikarya</taxon>
        <taxon>Ascomycota</taxon>
        <taxon>Pezizomycotina</taxon>
        <taxon>Dothideomycetes</taxon>
        <taxon>Pleosporomycetidae</taxon>
        <taxon>Pleosporales</taxon>
        <taxon>Amniculicolaceae</taxon>
        <taxon>Amniculicola</taxon>
    </lineage>
</organism>
<dbReference type="Proteomes" id="UP000799779">
    <property type="component" value="Unassembled WGS sequence"/>
</dbReference>
<evidence type="ECO:0000256" key="7">
    <source>
        <dbReference type="ARBA" id="ARBA00023125"/>
    </source>
</evidence>
<dbReference type="GO" id="GO:0006094">
    <property type="term" value="P:gluconeogenesis"/>
    <property type="evidence" value="ECO:0007669"/>
    <property type="project" value="UniProtKB-KW"/>
</dbReference>
<dbReference type="CDD" id="cd00067">
    <property type="entry name" value="GAL4"/>
    <property type="match status" value="1"/>
</dbReference>
<dbReference type="GO" id="GO:0000981">
    <property type="term" value="F:DNA-binding transcription factor activity, RNA polymerase II-specific"/>
    <property type="evidence" value="ECO:0007669"/>
    <property type="project" value="InterPro"/>
</dbReference>
<dbReference type="SMART" id="SM00066">
    <property type="entry name" value="GAL4"/>
    <property type="match status" value="1"/>
</dbReference>
<dbReference type="InterPro" id="IPR001138">
    <property type="entry name" value="Zn2Cys6_DnaBD"/>
</dbReference>
<keyword evidence="9" id="KW-0539">Nucleus</keyword>
<keyword evidence="13" id="KW-1185">Reference proteome</keyword>